<gene>
    <name evidence="1" type="ORF">ABQM86_20420</name>
</gene>
<dbReference type="EMBL" id="CP165735">
    <property type="protein sequence ID" value="XDV71293.1"/>
    <property type="molecule type" value="Genomic_DNA"/>
</dbReference>
<accession>A0AB39YN39</accession>
<reference evidence="1" key="1">
    <citation type="submission" date="2024-07" db="EMBL/GenBank/DDBJ databases">
        <authorList>
            <person name="Li J."/>
            <person name="Wei H."/>
            <person name="Ma J."/>
        </authorList>
    </citation>
    <scope>NUCLEOTIDE SEQUENCE</scope>
    <source>
        <strain evidence="1">AMU7</strain>
    </source>
</reference>
<dbReference type="AlphaFoldDB" id="A0AB39YN39"/>
<proteinExistence type="predicted"/>
<protein>
    <submittedName>
        <fullName evidence="1">Uncharacterized protein</fullName>
    </submittedName>
</protein>
<name>A0AB39YN39_9MICC</name>
<evidence type="ECO:0000313" key="1">
    <source>
        <dbReference type="EMBL" id="XDV71293.1"/>
    </source>
</evidence>
<organism evidence="1">
    <name type="scientific">Paenarthrobacter sp. AMU7</name>
    <dbReference type="NCBI Taxonomy" id="3162492"/>
    <lineage>
        <taxon>Bacteria</taxon>
        <taxon>Bacillati</taxon>
        <taxon>Actinomycetota</taxon>
        <taxon>Actinomycetes</taxon>
        <taxon>Micrococcales</taxon>
        <taxon>Micrococcaceae</taxon>
        <taxon>Paenarthrobacter</taxon>
    </lineage>
</organism>
<sequence length="46" mass="4532">MTLSAGVASQAPHAAPAMTLVKYLASRTALRAYQGVGLEAVGTGSG</sequence>
<dbReference type="RefSeq" id="WP_280624589.1">
    <property type="nucleotide sequence ID" value="NZ_CP165735.1"/>
</dbReference>